<dbReference type="PANTHER" id="PTHR12294:SF1">
    <property type="entry name" value="CALCIUM UPTAKE PROTEIN 1, MITOCHONDRIAL"/>
    <property type="match status" value="1"/>
</dbReference>
<comment type="subcellular location">
    <subcellularLocation>
        <location evidence="1">Mitochondrion inner membrane</location>
    </subcellularLocation>
</comment>
<dbReference type="GO" id="GO:0005509">
    <property type="term" value="F:calcium ion binding"/>
    <property type="evidence" value="ECO:0007669"/>
    <property type="project" value="InterPro"/>
</dbReference>
<dbReference type="EMBL" id="JACBKZ010000002">
    <property type="protein sequence ID" value="KAF5956395.1"/>
    <property type="molecule type" value="Genomic_DNA"/>
</dbReference>
<dbReference type="GO" id="GO:1990246">
    <property type="term" value="C:uniplex complex"/>
    <property type="evidence" value="ECO:0007669"/>
    <property type="project" value="TreeGrafter"/>
</dbReference>
<sequence length="149" mass="17613">MSLNKCYFIFRTPLLEFAHYDYKLQGTIYATDFTLSVVAPTNVRQVSKFVDRVKELNDEPNLRDIRIKFKEFKNLAELRKRNKQDALRCHHGIRGPRSQDNRLPVKFNPIHSKGPVGYTFLVEYRTQLASKLISFEDLHPKNLFRNNKQ</sequence>
<comment type="caution">
    <text evidence="5">The sequence shown here is derived from an EMBL/GenBank/DDBJ whole genome shotgun (WGS) entry which is preliminary data.</text>
</comment>
<keyword evidence="2" id="KW-0479">Metal-binding</keyword>
<evidence type="ECO:0000256" key="2">
    <source>
        <dbReference type="ARBA" id="ARBA00022723"/>
    </source>
</evidence>
<dbReference type="GO" id="GO:0036444">
    <property type="term" value="P:calcium import into the mitochondrion"/>
    <property type="evidence" value="ECO:0007669"/>
    <property type="project" value="TreeGrafter"/>
</dbReference>
<evidence type="ECO:0000256" key="4">
    <source>
        <dbReference type="ARBA" id="ARBA00023136"/>
    </source>
</evidence>
<accession>A0A7J7HV76</accession>
<dbReference type="Proteomes" id="UP000593564">
    <property type="component" value="Unassembled WGS sequence"/>
</dbReference>
<dbReference type="PANTHER" id="PTHR12294">
    <property type="entry name" value="EF HAND DOMAIN FAMILY A1,A2-RELATED"/>
    <property type="match status" value="1"/>
</dbReference>
<dbReference type="InterPro" id="IPR039800">
    <property type="entry name" value="MICU1/2/3"/>
</dbReference>
<name>A0A7J7HV76_CAMSI</name>
<gene>
    <name evidence="5" type="ORF">HYC85_003620</name>
</gene>
<dbReference type="AlphaFoldDB" id="A0A7J7HV76"/>
<protein>
    <submittedName>
        <fullName evidence="5">Uncharacterized protein</fullName>
    </submittedName>
</protein>
<proteinExistence type="predicted"/>
<reference evidence="5 6" key="2">
    <citation type="submission" date="2020-07" db="EMBL/GenBank/DDBJ databases">
        <title>Genome assembly of wild tea tree DASZ reveals pedigree and selection history of tea varieties.</title>
        <authorList>
            <person name="Zhang W."/>
        </authorList>
    </citation>
    <scope>NUCLEOTIDE SEQUENCE [LARGE SCALE GENOMIC DNA]</scope>
    <source>
        <strain evidence="6">cv. G240</strain>
        <tissue evidence="5">Leaf</tissue>
    </source>
</reference>
<reference evidence="6" key="1">
    <citation type="journal article" date="2020" name="Nat. Commun.">
        <title>Genome assembly of wild tea tree DASZ reveals pedigree and selection history of tea varieties.</title>
        <authorList>
            <person name="Zhang W."/>
            <person name="Zhang Y."/>
            <person name="Qiu H."/>
            <person name="Guo Y."/>
            <person name="Wan H."/>
            <person name="Zhang X."/>
            <person name="Scossa F."/>
            <person name="Alseekh S."/>
            <person name="Zhang Q."/>
            <person name="Wang P."/>
            <person name="Xu L."/>
            <person name="Schmidt M.H."/>
            <person name="Jia X."/>
            <person name="Li D."/>
            <person name="Zhu A."/>
            <person name="Guo F."/>
            <person name="Chen W."/>
            <person name="Ni D."/>
            <person name="Usadel B."/>
            <person name="Fernie A.R."/>
            <person name="Wen W."/>
        </authorList>
    </citation>
    <scope>NUCLEOTIDE SEQUENCE [LARGE SCALE GENOMIC DNA]</scope>
    <source>
        <strain evidence="6">cv. G240</strain>
    </source>
</reference>
<organism evidence="5 6">
    <name type="scientific">Camellia sinensis</name>
    <name type="common">Tea plant</name>
    <name type="synonym">Thea sinensis</name>
    <dbReference type="NCBI Taxonomy" id="4442"/>
    <lineage>
        <taxon>Eukaryota</taxon>
        <taxon>Viridiplantae</taxon>
        <taxon>Streptophyta</taxon>
        <taxon>Embryophyta</taxon>
        <taxon>Tracheophyta</taxon>
        <taxon>Spermatophyta</taxon>
        <taxon>Magnoliopsida</taxon>
        <taxon>eudicotyledons</taxon>
        <taxon>Gunneridae</taxon>
        <taxon>Pentapetalae</taxon>
        <taxon>asterids</taxon>
        <taxon>Ericales</taxon>
        <taxon>Theaceae</taxon>
        <taxon>Camellia</taxon>
    </lineage>
</organism>
<keyword evidence="4" id="KW-0472">Membrane</keyword>
<evidence type="ECO:0000256" key="1">
    <source>
        <dbReference type="ARBA" id="ARBA00004273"/>
    </source>
</evidence>
<keyword evidence="6" id="KW-1185">Reference proteome</keyword>
<evidence type="ECO:0000313" key="6">
    <source>
        <dbReference type="Proteomes" id="UP000593564"/>
    </source>
</evidence>
<evidence type="ECO:0000256" key="3">
    <source>
        <dbReference type="ARBA" id="ARBA00022737"/>
    </source>
</evidence>
<dbReference type="GO" id="GO:0051560">
    <property type="term" value="P:mitochondrial calcium ion homeostasis"/>
    <property type="evidence" value="ECO:0007669"/>
    <property type="project" value="TreeGrafter"/>
</dbReference>
<keyword evidence="3" id="KW-0677">Repeat</keyword>
<evidence type="ECO:0000313" key="5">
    <source>
        <dbReference type="EMBL" id="KAF5956395.1"/>
    </source>
</evidence>